<dbReference type="AlphaFoldDB" id="A0A5N4C738"/>
<accession>A0A5N4C738</accession>
<name>A0A5N4C738_CAMDR</name>
<dbReference type="EMBL" id="JWIN03000034">
    <property type="protein sequence ID" value="KAB1254194.1"/>
    <property type="molecule type" value="Genomic_DNA"/>
</dbReference>
<sequence>MESRGPAGSDDVGGANIYLVVRSEVRDKRRRGKTLISYTCLFGLAKMRRGGRKGSIRARDLLINPQIPKPATPRDICLLVIKEASGRARNNIQILNPLDYIACLTNYTFFPLDVNVSYLMFLRAAKGVT</sequence>
<organism evidence="1 2">
    <name type="scientific">Camelus dromedarius</name>
    <name type="common">Dromedary</name>
    <name type="synonym">Arabian camel</name>
    <dbReference type="NCBI Taxonomy" id="9838"/>
    <lineage>
        <taxon>Eukaryota</taxon>
        <taxon>Metazoa</taxon>
        <taxon>Chordata</taxon>
        <taxon>Craniata</taxon>
        <taxon>Vertebrata</taxon>
        <taxon>Euteleostomi</taxon>
        <taxon>Mammalia</taxon>
        <taxon>Eutheria</taxon>
        <taxon>Laurasiatheria</taxon>
        <taxon>Artiodactyla</taxon>
        <taxon>Tylopoda</taxon>
        <taxon>Camelidae</taxon>
        <taxon>Camelus</taxon>
    </lineage>
</organism>
<gene>
    <name evidence="1" type="ORF">Cadr_000029155</name>
</gene>
<reference evidence="1 2" key="1">
    <citation type="journal article" date="2019" name="Mol. Ecol. Resour.">
        <title>Improving Illumina assemblies with Hi-C and long reads: an example with the North African dromedary.</title>
        <authorList>
            <person name="Elbers J.P."/>
            <person name="Rogers M.F."/>
            <person name="Perelman P.L."/>
            <person name="Proskuryakova A.A."/>
            <person name="Serdyukova N.A."/>
            <person name="Johnson W.E."/>
            <person name="Horin P."/>
            <person name="Corander J."/>
            <person name="Murphy D."/>
            <person name="Burger P.A."/>
        </authorList>
    </citation>
    <scope>NUCLEOTIDE SEQUENCE [LARGE SCALE GENOMIC DNA]</scope>
    <source>
        <strain evidence="1">Drom800</strain>
        <tissue evidence="1">Blood</tissue>
    </source>
</reference>
<proteinExistence type="predicted"/>
<keyword evidence="2" id="KW-1185">Reference proteome</keyword>
<dbReference type="Proteomes" id="UP000299084">
    <property type="component" value="Unassembled WGS sequence"/>
</dbReference>
<evidence type="ECO:0000313" key="2">
    <source>
        <dbReference type="Proteomes" id="UP000299084"/>
    </source>
</evidence>
<comment type="caution">
    <text evidence="1">The sequence shown here is derived from an EMBL/GenBank/DDBJ whole genome shotgun (WGS) entry which is preliminary data.</text>
</comment>
<evidence type="ECO:0000313" key="1">
    <source>
        <dbReference type="EMBL" id="KAB1254194.1"/>
    </source>
</evidence>
<protein>
    <submittedName>
        <fullName evidence="1">Uncharacterized protein</fullName>
    </submittedName>
</protein>